<gene>
    <name evidence="3" type="ORF">FNV43_RR01506</name>
</gene>
<evidence type="ECO:0000313" key="3">
    <source>
        <dbReference type="EMBL" id="KAF3456852.1"/>
    </source>
</evidence>
<dbReference type="Proteomes" id="UP000796880">
    <property type="component" value="Unassembled WGS sequence"/>
</dbReference>
<evidence type="ECO:0000256" key="1">
    <source>
        <dbReference type="SAM" id="MobiDB-lite"/>
    </source>
</evidence>
<feature type="region of interest" description="Disordered" evidence="1">
    <location>
        <begin position="48"/>
        <end position="90"/>
    </location>
</feature>
<comment type="caution">
    <text evidence="3">The sequence shown here is derived from an EMBL/GenBank/DDBJ whole genome shotgun (WGS) entry which is preliminary data.</text>
</comment>
<dbReference type="PANTHER" id="PTHR33592">
    <property type="entry name" value="TRANSMEMBRANE PROTEIN"/>
    <property type="match status" value="1"/>
</dbReference>
<feature type="compositionally biased region" description="Polar residues" evidence="1">
    <location>
        <begin position="56"/>
        <end position="75"/>
    </location>
</feature>
<feature type="chain" id="PRO_5035464034" evidence="2">
    <location>
        <begin position="26"/>
        <end position="90"/>
    </location>
</feature>
<dbReference type="OrthoDB" id="912640at2759"/>
<sequence>MAGFLSIALAVMLLLALVCLEPNSATRVLHDHEDQESETLVVKEKLGLQSLPRGTDPSSEASGCTYIPGTSSVPRHSSLHENPMASLEFS</sequence>
<keyword evidence="4" id="KW-1185">Reference proteome</keyword>
<organism evidence="3 4">
    <name type="scientific">Rhamnella rubrinervis</name>
    <dbReference type="NCBI Taxonomy" id="2594499"/>
    <lineage>
        <taxon>Eukaryota</taxon>
        <taxon>Viridiplantae</taxon>
        <taxon>Streptophyta</taxon>
        <taxon>Embryophyta</taxon>
        <taxon>Tracheophyta</taxon>
        <taxon>Spermatophyta</taxon>
        <taxon>Magnoliopsida</taxon>
        <taxon>eudicotyledons</taxon>
        <taxon>Gunneridae</taxon>
        <taxon>Pentapetalae</taxon>
        <taxon>rosids</taxon>
        <taxon>fabids</taxon>
        <taxon>Rosales</taxon>
        <taxon>Rhamnaceae</taxon>
        <taxon>rhamnoid group</taxon>
        <taxon>Rhamneae</taxon>
        <taxon>Rhamnella</taxon>
    </lineage>
</organism>
<reference evidence="3" key="1">
    <citation type="submission" date="2020-03" db="EMBL/GenBank/DDBJ databases">
        <title>A high-quality chromosome-level genome assembly of a woody plant with both climbing and erect habits, Rhamnella rubrinervis.</title>
        <authorList>
            <person name="Lu Z."/>
            <person name="Yang Y."/>
            <person name="Zhu X."/>
            <person name="Sun Y."/>
        </authorList>
    </citation>
    <scope>NUCLEOTIDE SEQUENCE</scope>
    <source>
        <strain evidence="3">BYM</strain>
        <tissue evidence="3">Leaf</tissue>
    </source>
</reference>
<dbReference type="PANTHER" id="PTHR33592:SF5">
    <property type="entry name" value="TRANSMEMBRANE PROTEIN"/>
    <property type="match status" value="1"/>
</dbReference>
<name>A0A8K0HPY6_9ROSA</name>
<accession>A0A8K0HPY6</accession>
<proteinExistence type="predicted"/>
<evidence type="ECO:0000256" key="2">
    <source>
        <dbReference type="SAM" id="SignalP"/>
    </source>
</evidence>
<dbReference type="AlphaFoldDB" id="A0A8K0HPY6"/>
<keyword evidence="2" id="KW-0732">Signal</keyword>
<evidence type="ECO:0000313" key="4">
    <source>
        <dbReference type="Proteomes" id="UP000796880"/>
    </source>
</evidence>
<feature type="signal peptide" evidence="2">
    <location>
        <begin position="1"/>
        <end position="25"/>
    </location>
</feature>
<protein>
    <submittedName>
        <fullName evidence="3">Uncharacterized protein</fullName>
    </submittedName>
</protein>
<dbReference type="EMBL" id="VOIH02000001">
    <property type="protein sequence ID" value="KAF3456852.1"/>
    <property type="molecule type" value="Genomic_DNA"/>
</dbReference>